<dbReference type="Proteomes" id="UP000031449">
    <property type="component" value="Plasmid unnamed"/>
</dbReference>
<geneLocation type="plasmid" evidence="3"/>
<organism evidence="2 3">
    <name type="scientific">Jeotgalibacillus malaysiensis</name>
    <dbReference type="NCBI Taxonomy" id="1508404"/>
    <lineage>
        <taxon>Bacteria</taxon>
        <taxon>Bacillati</taxon>
        <taxon>Bacillota</taxon>
        <taxon>Bacilli</taxon>
        <taxon>Bacillales</taxon>
        <taxon>Caryophanaceae</taxon>
        <taxon>Jeotgalibacillus</taxon>
    </lineage>
</organism>
<dbReference type="InterPro" id="IPR003646">
    <property type="entry name" value="SH3-like_bac-type"/>
</dbReference>
<sequence>METTFSKKVKQWTLGLAVATFGVTTMAMPSESLVAEAASVKKYETTDALNLRTGASVKNKRILTIPKGGVVQYVSSHNGWYKVKYEGKTGYASAKYLKRVGSTMKKGSTSSIASSQYIKKTMDVEVTAYTFNHGANITASGRKLQVGYTAAPREIPFGSIVDIPSIEKQLGVKQLTVYDRGGAIKRLGTNKIRIDVAFPSYAQAIKFGRKTYKNVPVYVKR</sequence>
<dbReference type="BioCyc" id="JESP1508404:G14D9-13664-MONOMER"/>
<dbReference type="PROSITE" id="PS51781">
    <property type="entry name" value="SH3B"/>
    <property type="match status" value="1"/>
</dbReference>
<name>A0A0B5AYR1_9BACL</name>
<evidence type="ECO:0000313" key="3">
    <source>
        <dbReference type="Proteomes" id="UP000031449"/>
    </source>
</evidence>
<dbReference type="PANTHER" id="PTHR34408:SF1">
    <property type="entry name" value="GLYCOSYL HYDROLASE FAMILY 19 DOMAIN-CONTAINING PROTEIN HI_1415"/>
    <property type="match status" value="1"/>
</dbReference>
<accession>A0A0B5AYR1</accession>
<reference evidence="2 3" key="1">
    <citation type="submission" date="2014-08" db="EMBL/GenBank/DDBJ databases">
        <title>Complete genome of a marine bacteria Jeotgalibacillus malaysiensis.</title>
        <authorList>
            <person name="Yaakop A.S."/>
            <person name="Chan K.-G."/>
            <person name="Goh K.M."/>
        </authorList>
    </citation>
    <scope>NUCLEOTIDE SEQUENCE [LARGE SCALE GENOMIC DNA]</scope>
    <source>
        <strain evidence="2 3">D5</strain>
        <plasmid evidence="3">Plasmid</plasmid>
    </source>
</reference>
<feature type="domain" description="SH3b" evidence="1">
    <location>
        <begin position="39"/>
        <end position="101"/>
    </location>
</feature>
<evidence type="ECO:0000313" key="2">
    <source>
        <dbReference type="EMBL" id="AJD93658.1"/>
    </source>
</evidence>
<proteinExistence type="predicted"/>
<dbReference type="OrthoDB" id="9798935at2"/>
<dbReference type="AlphaFoldDB" id="A0A0B5AYR1"/>
<dbReference type="SUPFAM" id="SSF50044">
    <property type="entry name" value="SH3-domain"/>
    <property type="match status" value="1"/>
</dbReference>
<dbReference type="HOGENOM" id="CLU_1394705_0_0_9"/>
<evidence type="ECO:0000259" key="1">
    <source>
        <dbReference type="PROSITE" id="PS51781"/>
    </source>
</evidence>
<keyword evidence="3" id="KW-1185">Reference proteome</keyword>
<dbReference type="InterPro" id="IPR052354">
    <property type="entry name" value="Cell_Wall_Dynamics_Protein"/>
</dbReference>
<dbReference type="PANTHER" id="PTHR34408">
    <property type="entry name" value="FAMILY PROTEIN, PUTATIVE-RELATED"/>
    <property type="match status" value="1"/>
</dbReference>
<dbReference type="Gene3D" id="2.30.30.40">
    <property type="entry name" value="SH3 Domains"/>
    <property type="match status" value="1"/>
</dbReference>
<dbReference type="SMART" id="SM00287">
    <property type="entry name" value="SH3b"/>
    <property type="match status" value="1"/>
</dbReference>
<dbReference type="InterPro" id="IPR059180">
    <property type="entry name" value="3D_YorM"/>
</dbReference>
<protein>
    <recommendedName>
        <fullName evidence="1">SH3b domain-containing protein</fullName>
    </recommendedName>
</protein>
<dbReference type="CDD" id="cd14667">
    <property type="entry name" value="3D_containing_proteins"/>
    <property type="match status" value="1"/>
</dbReference>
<keyword evidence="2" id="KW-0614">Plasmid</keyword>
<dbReference type="InterPro" id="IPR036028">
    <property type="entry name" value="SH3-like_dom_sf"/>
</dbReference>
<gene>
    <name evidence="2" type="ORF">JMA_43410</name>
</gene>
<dbReference type="Pfam" id="PF08239">
    <property type="entry name" value="SH3_3"/>
    <property type="match status" value="1"/>
</dbReference>
<dbReference type="EMBL" id="CP009417">
    <property type="protein sequence ID" value="AJD93658.1"/>
    <property type="molecule type" value="Genomic_DNA"/>
</dbReference>
<dbReference type="KEGG" id="jeo:JMA_43410"/>